<dbReference type="Gene3D" id="3.40.1350.10">
    <property type="match status" value="1"/>
</dbReference>
<keyword evidence="1 6" id="KW-0963">Cytoplasm</keyword>
<dbReference type="InterPro" id="IPR049173">
    <property type="entry name" value="NucS_N_sf"/>
</dbReference>
<evidence type="ECO:0000256" key="4">
    <source>
        <dbReference type="ARBA" id="ARBA00022801"/>
    </source>
</evidence>
<feature type="region of interest" description="Disordered" evidence="7">
    <location>
        <begin position="250"/>
        <end position="269"/>
    </location>
</feature>
<dbReference type="GO" id="GO:0005737">
    <property type="term" value="C:cytoplasm"/>
    <property type="evidence" value="ECO:0007669"/>
    <property type="project" value="UniProtKB-SubCell"/>
</dbReference>
<dbReference type="Pfam" id="PF21003">
    <property type="entry name" value="NucS_N"/>
    <property type="match status" value="1"/>
</dbReference>
<keyword evidence="2 6" id="KW-0540">Nuclease</keyword>
<evidence type="ECO:0000259" key="9">
    <source>
        <dbReference type="Pfam" id="PF21003"/>
    </source>
</evidence>
<sequence length="269" mass="30643">MQLIQAKERLDAALARKDLIMLVGDCEVKYQGRAASNLPLGSRLLLIKGDGSFAIHQNRLLRPTNYLMSNTWSTVLENDTLTVSAIKRSPRETLTVFLKNVEMLNVHSMEDHAEDFKLVGTEKELNDQLMNDLEVLEKGLRPLKQEDVLRKGFVDILAEDKDGNLVIIELKRKQADYNAVMQLQRYVNELKKIKNKKVRGIIVAPTIGRPALELLKNNGNEYYPFEFDVTQPRATIKGIDTKQKTIFQALEENSKKKNRPTGDSKNPQK</sequence>
<gene>
    <name evidence="6" type="primary">nucS</name>
    <name evidence="10" type="ORF">FJY86_03680</name>
</gene>
<dbReference type="Pfam" id="PF01939">
    <property type="entry name" value="NucS_C"/>
    <property type="match status" value="1"/>
</dbReference>
<organism evidence="10 11">
    <name type="scientific">Candidatus Iainarchaeum sp</name>
    <dbReference type="NCBI Taxonomy" id="3101447"/>
    <lineage>
        <taxon>Archaea</taxon>
        <taxon>Candidatus Iainarchaeota</taxon>
        <taxon>Candidatus Iainarchaeia</taxon>
        <taxon>Candidatus Iainarchaeales</taxon>
        <taxon>Candidatus Iainarchaeaceae</taxon>
        <taxon>Candidatus Iainarchaeum</taxon>
    </lineage>
</organism>
<dbReference type="PANTHER" id="PTHR38814:SF1">
    <property type="entry name" value="ENDONUCLEASE NUCS"/>
    <property type="match status" value="1"/>
</dbReference>
<dbReference type="InterPro" id="IPR011856">
    <property type="entry name" value="tRNA_endonuc-like_dom_sf"/>
</dbReference>
<dbReference type="EMBL" id="VGJJ01000030">
    <property type="protein sequence ID" value="MBM3282411.1"/>
    <property type="molecule type" value="Genomic_DNA"/>
</dbReference>
<keyword evidence="4 6" id="KW-0378">Hydrolase</keyword>
<evidence type="ECO:0000256" key="1">
    <source>
        <dbReference type="ARBA" id="ARBA00022490"/>
    </source>
</evidence>
<dbReference type="Gene3D" id="2.70.180.20">
    <property type="match status" value="1"/>
</dbReference>
<dbReference type="GO" id="GO:0003677">
    <property type="term" value="F:DNA binding"/>
    <property type="evidence" value="ECO:0007669"/>
    <property type="project" value="UniProtKB-KW"/>
</dbReference>
<evidence type="ECO:0000256" key="6">
    <source>
        <dbReference type="HAMAP-Rule" id="MF_00722"/>
    </source>
</evidence>
<evidence type="ECO:0000256" key="3">
    <source>
        <dbReference type="ARBA" id="ARBA00022759"/>
    </source>
</evidence>
<proteinExistence type="inferred from homology"/>
<keyword evidence="3 6" id="KW-0255">Endonuclease</keyword>
<dbReference type="InterPro" id="IPR048301">
    <property type="entry name" value="NucS_C"/>
</dbReference>
<dbReference type="CDD" id="cd22341">
    <property type="entry name" value="NucS-like"/>
    <property type="match status" value="1"/>
</dbReference>
<dbReference type="GO" id="GO:0000014">
    <property type="term" value="F:single-stranded DNA endodeoxyribonuclease activity"/>
    <property type="evidence" value="ECO:0007669"/>
    <property type="project" value="UniProtKB-UniRule"/>
</dbReference>
<protein>
    <recommendedName>
        <fullName evidence="6">Endonuclease NucS</fullName>
        <ecNumber evidence="6">3.1.-.-</ecNumber>
    </recommendedName>
</protein>
<accession>A0A8T4C7K0</accession>
<name>A0A8T4C7K0_9ARCH</name>
<reference evidence="10" key="1">
    <citation type="submission" date="2019-03" db="EMBL/GenBank/DDBJ databases">
        <title>Lake Tanganyika Metagenome-Assembled Genomes (MAGs).</title>
        <authorList>
            <person name="Tran P."/>
        </authorList>
    </citation>
    <scope>NUCLEOTIDE SEQUENCE</scope>
    <source>
        <strain evidence="10">M_DeepCast_50m_m2_156</strain>
    </source>
</reference>
<dbReference type="HAMAP" id="MF_00722">
    <property type="entry name" value="NucS"/>
    <property type="match status" value="1"/>
</dbReference>
<comment type="caution">
    <text evidence="10">The sequence shown here is derived from an EMBL/GenBank/DDBJ whole genome shotgun (WGS) entry which is preliminary data.</text>
</comment>
<feature type="domain" description="Endonuclease NucS C-terminal" evidence="8">
    <location>
        <begin position="122"/>
        <end position="247"/>
    </location>
</feature>
<comment type="subcellular location">
    <subcellularLocation>
        <location evidence="6">Cytoplasm</location>
    </subcellularLocation>
</comment>
<dbReference type="Proteomes" id="UP000774699">
    <property type="component" value="Unassembled WGS sequence"/>
</dbReference>
<comment type="similarity">
    <text evidence="6">Belongs to the NucS endonuclease family.</text>
</comment>
<dbReference type="AlphaFoldDB" id="A0A8T4C7K0"/>
<feature type="domain" description="Endonuclease NucS N-terminal PH-like" evidence="9">
    <location>
        <begin position="18"/>
        <end position="113"/>
    </location>
</feature>
<evidence type="ECO:0000256" key="2">
    <source>
        <dbReference type="ARBA" id="ARBA00022722"/>
    </source>
</evidence>
<keyword evidence="5 6" id="KW-0238">DNA-binding</keyword>
<evidence type="ECO:0000256" key="7">
    <source>
        <dbReference type="SAM" id="MobiDB-lite"/>
    </source>
</evidence>
<dbReference type="EC" id="3.1.-.-" evidence="6"/>
<evidence type="ECO:0000256" key="5">
    <source>
        <dbReference type="ARBA" id="ARBA00023125"/>
    </source>
</evidence>
<comment type="function">
    <text evidence="6">Cleaves both 3' and 5' ssDNA extremities of branched DNA structures.</text>
</comment>
<evidence type="ECO:0000259" key="8">
    <source>
        <dbReference type="Pfam" id="PF01939"/>
    </source>
</evidence>
<evidence type="ECO:0000313" key="11">
    <source>
        <dbReference type="Proteomes" id="UP000774699"/>
    </source>
</evidence>
<dbReference type="InterPro" id="IPR002793">
    <property type="entry name" value="Endonuclease_NucS"/>
</dbReference>
<dbReference type="PANTHER" id="PTHR38814">
    <property type="entry name" value="ENDONUCLEASE NUCS"/>
    <property type="match status" value="1"/>
</dbReference>
<dbReference type="InterPro" id="IPR048302">
    <property type="entry name" value="NucS_N"/>
</dbReference>
<dbReference type="NCBIfam" id="NF003270">
    <property type="entry name" value="PRK04247.1"/>
    <property type="match status" value="1"/>
</dbReference>
<evidence type="ECO:0000313" key="10">
    <source>
        <dbReference type="EMBL" id="MBM3282411.1"/>
    </source>
</evidence>